<feature type="compositionally biased region" description="Basic residues" evidence="1">
    <location>
        <begin position="1"/>
        <end position="14"/>
    </location>
</feature>
<organism evidence="2">
    <name type="scientific">Oryza glumipatula</name>
    <dbReference type="NCBI Taxonomy" id="40148"/>
    <lineage>
        <taxon>Eukaryota</taxon>
        <taxon>Viridiplantae</taxon>
        <taxon>Streptophyta</taxon>
        <taxon>Embryophyta</taxon>
        <taxon>Tracheophyta</taxon>
        <taxon>Spermatophyta</taxon>
        <taxon>Magnoliopsida</taxon>
        <taxon>Liliopsida</taxon>
        <taxon>Poales</taxon>
        <taxon>Poaceae</taxon>
        <taxon>BOP clade</taxon>
        <taxon>Oryzoideae</taxon>
        <taxon>Oryzeae</taxon>
        <taxon>Oryzinae</taxon>
        <taxon>Oryza</taxon>
    </lineage>
</organism>
<protein>
    <submittedName>
        <fullName evidence="2">Uncharacterized protein</fullName>
    </submittedName>
</protein>
<proteinExistence type="predicted"/>
<feature type="region of interest" description="Disordered" evidence="1">
    <location>
        <begin position="75"/>
        <end position="148"/>
    </location>
</feature>
<feature type="region of interest" description="Disordered" evidence="1">
    <location>
        <begin position="1"/>
        <end position="61"/>
    </location>
</feature>
<dbReference type="Proteomes" id="UP000026961">
    <property type="component" value="Chromosome 1"/>
</dbReference>
<dbReference type="Gramene" id="OGLUM01G23940.1">
    <property type="protein sequence ID" value="OGLUM01G23940.1"/>
    <property type="gene ID" value="OGLUM01G23940"/>
</dbReference>
<reference evidence="2" key="2">
    <citation type="submission" date="2015-04" db="UniProtKB">
        <authorList>
            <consortium name="EnsemblPlants"/>
        </authorList>
    </citation>
    <scope>IDENTIFICATION</scope>
</reference>
<keyword evidence="3" id="KW-1185">Reference proteome</keyword>
<reference evidence="2" key="3">
    <citation type="submission" date="2018-05" db="EMBL/GenBank/DDBJ databases">
        <title>OgluRS3 (Oryza glumaepatula Reference Sequence Version 3).</title>
        <authorList>
            <person name="Zhang J."/>
            <person name="Kudrna D."/>
            <person name="Lee S."/>
            <person name="Talag J."/>
            <person name="Welchert J."/>
            <person name="Wing R.A."/>
        </authorList>
    </citation>
    <scope>NUCLEOTIDE SEQUENCE [LARGE SCALE GENOMIC DNA]</scope>
</reference>
<dbReference type="HOGENOM" id="CLU_1763587_0_0_1"/>
<evidence type="ECO:0000256" key="1">
    <source>
        <dbReference type="SAM" id="MobiDB-lite"/>
    </source>
</evidence>
<feature type="compositionally biased region" description="Basic and acidic residues" evidence="1">
    <location>
        <begin position="130"/>
        <end position="148"/>
    </location>
</feature>
<evidence type="ECO:0000313" key="2">
    <source>
        <dbReference type="EnsemblPlants" id="OGLUM01G23940.1"/>
    </source>
</evidence>
<accession>A0A0D9YAT5</accession>
<name>A0A0D9YAT5_9ORYZ</name>
<feature type="compositionally biased region" description="Basic residues" evidence="1">
    <location>
        <begin position="22"/>
        <end position="36"/>
    </location>
</feature>
<dbReference type="AlphaFoldDB" id="A0A0D9YAT5"/>
<sequence length="148" mass="17363">SFHCRRRPRAPHRRRIEDLPRSRRRPRAPRHRSRARKGGELRQLRSSQRRRCHPGGAPWRQKAGEVLLRCGEYGARDFRQQGGSGRASRGQPKERIRRWRRLDLGEAARLSCQTPRQAPPAFAVGRPRTRARERERERESKGTSEGLH</sequence>
<dbReference type="EnsemblPlants" id="OGLUM01G23940.1">
    <property type="protein sequence ID" value="OGLUM01G23940.1"/>
    <property type="gene ID" value="OGLUM01G23940"/>
</dbReference>
<reference evidence="2" key="1">
    <citation type="submission" date="2013-08" db="EMBL/GenBank/DDBJ databases">
        <title>Oryza genome evolution.</title>
        <authorList>
            <person name="Wing R.A."/>
            <person name="Panaud O."/>
            <person name="Oliveira A.C."/>
        </authorList>
    </citation>
    <scope>NUCLEOTIDE SEQUENCE</scope>
</reference>
<evidence type="ECO:0000313" key="3">
    <source>
        <dbReference type="Proteomes" id="UP000026961"/>
    </source>
</evidence>